<reference evidence="2 3" key="1">
    <citation type="journal article" date="2014" name="Int. J. Syst. Evol. Microbiol.">
        <title>Complete genome sequence of Corynebacterium casei LMG S-19264T (=DSM 44701T), isolated from a smear-ripened cheese.</title>
        <authorList>
            <consortium name="US DOE Joint Genome Institute (JGI-PGF)"/>
            <person name="Walter F."/>
            <person name="Albersmeier A."/>
            <person name="Kalinowski J."/>
            <person name="Ruckert C."/>
        </authorList>
    </citation>
    <scope>NUCLEOTIDE SEQUENCE [LARGE SCALE GENOMIC DNA]</scope>
    <source>
        <strain evidence="2 3">CGMCC 4.7111</strain>
    </source>
</reference>
<evidence type="ECO:0000313" key="3">
    <source>
        <dbReference type="Proteomes" id="UP000600365"/>
    </source>
</evidence>
<keyword evidence="3" id="KW-1185">Reference proteome</keyword>
<evidence type="ECO:0000313" key="2">
    <source>
        <dbReference type="EMBL" id="GGN74760.1"/>
    </source>
</evidence>
<evidence type="ECO:0000256" key="1">
    <source>
        <dbReference type="SAM" id="MobiDB-lite"/>
    </source>
</evidence>
<protein>
    <submittedName>
        <fullName evidence="2">Uncharacterized protein</fullName>
    </submittedName>
</protein>
<feature type="region of interest" description="Disordered" evidence="1">
    <location>
        <begin position="1"/>
        <end position="22"/>
    </location>
</feature>
<dbReference type="EMBL" id="BMMM01000010">
    <property type="protein sequence ID" value="GGN74760.1"/>
    <property type="molecule type" value="Genomic_DNA"/>
</dbReference>
<name>A0A917Y847_9ACTN</name>
<dbReference type="Proteomes" id="UP000600365">
    <property type="component" value="Unassembled WGS sequence"/>
</dbReference>
<comment type="caution">
    <text evidence="2">The sequence shown here is derived from an EMBL/GenBank/DDBJ whole genome shotgun (WGS) entry which is preliminary data.</text>
</comment>
<accession>A0A917Y847</accession>
<organism evidence="2 3">
    <name type="scientific">Streptomyces albiflavescens</name>
    <dbReference type="NCBI Taxonomy" id="1623582"/>
    <lineage>
        <taxon>Bacteria</taxon>
        <taxon>Bacillati</taxon>
        <taxon>Actinomycetota</taxon>
        <taxon>Actinomycetes</taxon>
        <taxon>Kitasatosporales</taxon>
        <taxon>Streptomycetaceae</taxon>
        <taxon>Streptomyces</taxon>
    </lineage>
</organism>
<feature type="region of interest" description="Disordered" evidence="1">
    <location>
        <begin position="48"/>
        <end position="75"/>
    </location>
</feature>
<gene>
    <name evidence="2" type="ORF">GCM10011579_054160</name>
</gene>
<proteinExistence type="predicted"/>
<dbReference type="AlphaFoldDB" id="A0A917Y847"/>
<sequence>MPLASQAELPSSRASPRVPGLSNQLMIKPMAPKIKVSTKQNLAVQFAEPSETGASAFDAAAHGEDGPDPQRGSGP</sequence>